<comment type="caution">
    <text evidence="1">The sequence shown here is derived from an EMBL/GenBank/DDBJ whole genome shotgun (WGS) entry which is preliminary data.</text>
</comment>
<keyword evidence="2" id="KW-1185">Reference proteome</keyword>
<sequence length="144" mass="15942">MNRRIRKHSLAKNSDNGYLRYLRPGALAQLRDSKINARSHRRSYDSQISIHRAISSSPTSSPSRSTSASGVIQQQQQDVTGTFTTADGELPFVSARSYAPRCPQRKKLMATKSMFYSNHNSNGLTSDGPESVVDVFSNDILVAH</sequence>
<proteinExistence type="predicted"/>
<dbReference type="EMBL" id="CM042055">
    <property type="protein sequence ID" value="KAI3702548.1"/>
    <property type="molecule type" value="Genomic_DNA"/>
</dbReference>
<dbReference type="Proteomes" id="UP001055879">
    <property type="component" value="Linkage Group LG09"/>
</dbReference>
<reference evidence="1 2" key="2">
    <citation type="journal article" date="2022" name="Mol. Ecol. Resour.">
        <title>The genomes of chicory, endive, great burdock and yacon provide insights into Asteraceae paleo-polyploidization history and plant inulin production.</title>
        <authorList>
            <person name="Fan W."/>
            <person name="Wang S."/>
            <person name="Wang H."/>
            <person name="Wang A."/>
            <person name="Jiang F."/>
            <person name="Liu H."/>
            <person name="Zhao H."/>
            <person name="Xu D."/>
            <person name="Zhang Y."/>
        </authorList>
    </citation>
    <scope>NUCLEOTIDE SEQUENCE [LARGE SCALE GENOMIC DNA]</scope>
    <source>
        <strain evidence="2">cv. Niubang</strain>
    </source>
</reference>
<name>A0ACB8ZYA4_ARCLA</name>
<evidence type="ECO:0000313" key="2">
    <source>
        <dbReference type="Proteomes" id="UP001055879"/>
    </source>
</evidence>
<organism evidence="1 2">
    <name type="scientific">Arctium lappa</name>
    <name type="common">Greater burdock</name>
    <name type="synonym">Lappa major</name>
    <dbReference type="NCBI Taxonomy" id="4217"/>
    <lineage>
        <taxon>Eukaryota</taxon>
        <taxon>Viridiplantae</taxon>
        <taxon>Streptophyta</taxon>
        <taxon>Embryophyta</taxon>
        <taxon>Tracheophyta</taxon>
        <taxon>Spermatophyta</taxon>
        <taxon>Magnoliopsida</taxon>
        <taxon>eudicotyledons</taxon>
        <taxon>Gunneridae</taxon>
        <taxon>Pentapetalae</taxon>
        <taxon>asterids</taxon>
        <taxon>campanulids</taxon>
        <taxon>Asterales</taxon>
        <taxon>Asteraceae</taxon>
        <taxon>Carduoideae</taxon>
        <taxon>Cardueae</taxon>
        <taxon>Arctiinae</taxon>
        <taxon>Arctium</taxon>
    </lineage>
</organism>
<accession>A0ACB8ZYA4</accession>
<gene>
    <name evidence="1" type="ORF">L6452_28289</name>
</gene>
<protein>
    <submittedName>
        <fullName evidence="1">Uncharacterized protein</fullName>
    </submittedName>
</protein>
<evidence type="ECO:0000313" key="1">
    <source>
        <dbReference type="EMBL" id="KAI3702548.1"/>
    </source>
</evidence>
<reference evidence="2" key="1">
    <citation type="journal article" date="2022" name="Mol. Ecol. Resour.">
        <title>The genomes of chicory, endive, great burdock and yacon provide insights into Asteraceae palaeo-polyploidization history and plant inulin production.</title>
        <authorList>
            <person name="Fan W."/>
            <person name="Wang S."/>
            <person name="Wang H."/>
            <person name="Wang A."/>
            <person name="Jiang F."/>
            <person name="Liu H."/>
            <person name="Zhao H."/>
            <person name="Xu D."/>
            <person name="Zhang Y."/>
        </authorList>
    </citation>
    <scope>NUCLEOTIDE SEQUENCE [LARGE SCALE GENOMIC DNA]</scope>
    <source>
        <strain evidence="2">cv. Niubang</strain>
    </source>
</reference>